<dbReference type="Proteomes" id="UP000001292">
    <property type="component" value="Unassembled WGS sequence"/>
</dbReference>
<feature type="compositionally biased region" description="Pro residues" evidence="1">
    <location>
        <begin position="179"/>
        <end position="189"/>
    </location>
</feature>
<evidence type="ECO:0000313" key="3">
    <source>
        <dbReference type="Proteomes" id="UP000001292"/>
    </source>
</evidence>
<feature type="region of interest" description="Disordered" evidence="1">
    <location>
        <begin position="1"/>
        <end position="24"/>
    </location>
</feature>
<keyword evidence="3" id="KW-1185">Reference proteome</keyword>
<feature type="compositionally biased region" description="Polar residues" evidence="1">
    <location>
        <begin position="420"/>
        <end position="431"/>
    </location>
</feature>
<organism evidence="3">
    <name type="scientific">Drosophila sechellia</name>
    <name type="common">Fruit fly</name>
    <dbReference type="NCBI Taxonomy" id="7238"/>
    <lineage>
        <taxon>Eukaryota</taxon>
        <taxon>Metazoa</taxon>
        <taxon>Ecdysozoa</taxon>
        <taxon>Arthropoda</taxon>
        <taxon>Hexapoda</taxon>
        <taxon>Insecta</taxon>
        <taxon>Pterygota</taxon>
        <taxon>Neoptera</taxon>
        <taxon>Endopterygota</taxon>
        <taxon>Diptera</taxon>
        <taxon>Brachycera</taxon>
        <taxon>Muscomorpha</taxon>
        <taxon>Ephydroidea</taxon>
        <taxon>Drosophilidae</taxon>
        <taxon>Drosophila</taxon>
        <taxon>Sophophora</taxon>
    </lineage>
</organism>
<accession>B4IEI6</accession>
<name>B4IEI6_DROSE</name>
<feature type="compositionally biased region" description="Polar residues" evidence="1">
    <location>
        <begin position="137"/>
        <end position="151"/>
    </location>
</feature>
<evidence type="ECO:0000313" key="2">
    <source>
        <dbReference type="EMBL" id="EDW46013.1"/>
    </source>
</evidence>
<feature type="region of interest" description="Disordered" evidence="1">
    <location>
        <begin position="133"/>
        <end position="253"/>
    </location>
</feature>
<feature type="compositionally biased region" description="Low complexity" evidence="1">
    <location>
        <begin position="164"/>
        <end position="176"/>
    </location>
</feature>
<sequence>MATSTLQSPSPSPSTASVSSKNPQLKRVVYSKYRELLGSYNDKANAIIDTLPAYMVRQDRGFQLSELPVNGDANRNGLESSYGQRGGGGSGNGGYEAPACVQNAMMTKDKKPFTYTPGGIDLSQIRSERMAKRLARNAQSEGATGAAQQNRPAQPQSPGGPGGAASAIGAAAMGMPFQVLPPPPPPPQPQSGKNGTQGAIAAPPPPPPQQPSTLAPPTGRLSAPGSPATARKSPTPQRFEPPPLGFRPEIKIPPNPMAALRKVAPPVEKNTFWKDEYIKDRSKSPLPEVVPAANGGYSSTTADAVDGAYHTDNSRADADVCRSPAQLWCDPRSPPIQSKSFRILQKITDTVDDGSGNGDMRQDMQQTPQEAELQRPQFARQMSAQQARNSPTIEQMRRLQIGQDQQNNQQQSGTPLVWSPQGNGVSAQNRFTQQRYDTPQQQQYVPPSEQQAPEPKKYTGSAIPSRSFKILQAMTTPENAGPGQSDL</sequence>
<reference evidence="2 3" key="1">
    <citation type="journal article" date="2007" name="Nature">
        <title>Evolution of genes and genomes on the Drosophila phylogeny.</title>
        <authorList>
            <consortium name="Drosophila 12 Genomes Consortium"/>
            <person name="Clark A.G."/>
            <person name="Eisen M.B."/>
            <person name="Smith D.R."/>
            <person name="Bergman C.M."/>
            <person name="Oliver B."/>
            <person name="Markow T.A."/>
            <person name="Kaufman T.C."/>
            <person name="Kellis M."/>
            <person name="Gelbart W."/>
            <person name="Iyer V.N."/>
            <person name="Pollard D.A."/>
            <person name="Sackton T.B."/>
            <person name="Larracuente A.M."/>
            <person name="Singh N.D."/>
            <person name="Abad J.P."/>
            <person name="Abt D.N."/>
            <person name="Adryan B."/>
            <person name="Aguade M."/>
            <person name="Akashi H."/>
            <person name="Anderson W.W."/>
            <person name="Aquadro C.F."/>
            <person name="Ardell D.H."/>
            <person name="Arguello R."/>
            <person name="Artieri C.G."/>
            <person name="Barbash D.A."/>
            <person name="Barker D."/>
            <person name="Barsanti P."/>
            <person name="Batterham P."/>
            <person name="Batzoglou S."/>
            <person name="Begun D."/>
            <person name="Bhutkar A."/>
            <person name="Blanco E."/>
            <person name="Bosak S.A."/>
            <person name="Bradley R.K."/>
            <person name="Brand A.D."/>
            <person name="Brent M.R."/>
            <person name="Brooks A.N."/>
            <person name="Brown R.H."/>
            <person name="Butlin R.K."/>
            <person name="Caggese C."/>
            <person name="Calvi B.R."/>
            <person name="Bernardo de Carvalho A."/>
            <person name="Caspi A."/>
            <person name="Castrezana S."/>
            <person name="Celniker S.E."/>
            <person name="Chang J.L."/>
            <person name="Chapple C."/>
            <person name="Chatterji S."/>
            <person name="Chinwalla A."/>
            <person name="Civetta A."/>
            <person name="Clifton S.W."/>
            <person name="Comeron J.M."/>
            <person name="Costello J.C."/>
            <person name="Coyne J.A."/>
            <person name="Daub J."/>
            <person name="David R.G."/>
            <person name="Delcher A.L."/>
            <person name="Delehaunty K."/>
            <person name="Do C.B."/>
            <person name="Ebling H."/>
            <person name="Edwards K."/>
            <person name="Eickbush T."/>
            <person name="Evans J.D."/>
            <person name="Filipski A."/>
            <person name="Findeiss S."/>
            <person name="Freyhult E."/>
            <person name="Fulton L."/>
            <person name="Fulton R."/>
            <person name="Garcia A.C."/>
            <person name="Gardiner A."/>
            <person name="Garfield D.A."/>
            <person name="Garvin B.E."/>
            <person name="Gibson G."/>
            <person name="Gilbert D."/>
            <person name="Gnerre S."/>
            <person name="Godfrey J."/>
            <person name="Good R."/>
            <person name="Gotea V."/>
            <person name="Gravely B."/>
            <person name="Greenberg A.J."/>
            <person name="Griffiths-Jones S."/>
            <person name="Gross S."/>
            <person name="Guigo R."/>
            <person name="Gustafson E.A."/>
            <person name="Haerty W."/>
            <person name="Hahn M.W."/>
            <person name="Halligan D.L."/>
            <person name="Halpern A.L."/>
            <person name="Halter G.M."/>
            <person name="Han M.V."/>
            <person name="Heger A."/>
            <person name="Hillier L."/>
            <person name="Hinrichs A.S."/>
            <person name="Holmes I."/>
            <person name="Hoskins R.A."/>
            <person name="Hubisz M.J."/>
            <person name="Hultmark D."/>
            <person name="Huntley M.A."/>
            <person name="Jaffe D.B."/>
            <person name="Jagadeeshan S."/>
            <person name="Jeck W.R."/>
            <person name="Johnson J."/>
            <person name="Jones C.D."/>
            <person name="Jordan W.C."/>
            <person name="Karpen G.H."/>
            <person name="Kataoka E."/>
            <person name="Keightley P.D."/>
            <person name="Kheradpour P."/>
            <person name="Kirkness E.F."/>
            <person name="Koerich L.B."/>
            <person name="Kristiansen K."/>
            <person name="Kudrna D."/>
            <person name="Kulathinal R.J."/>
            <person name="Kumar S."/>
            <person name="Kwok R."/>
            <person name="Lander E."/>
            <person name="Langley C.H."/>
            <person name="Lapoint R."/>
            <person name="Lazzaro B.P."/>
            <person name="Lee S.J."/>
            <person name="Levesque L."/>
            <person name="Li R."/>
            <person name="Lin C.F."/>
            <person name="Lin M.F."/>
            <person name="Lindblad-Toh K."/>
            <person name="Llopart A."/>
            <person name="Long M."/>
            <person name="Low L."/>
            <person name="Lozovsky E."/>
            <person name="Lu J."/>
            <person name="Luo M."/>
            <person name="Machado C.A."/>
            <person name="Makalowski W."/>
            <person name="Marzo M."/>
            <person name="Matsuda M."/>
            <person name="Matzkin L."/>
            <person name="McAllister B."/>
            <person name="McBride C.S."/>
            <person name="McKernan B."/>
            <person name="McKernan K."/>
            <person name="Mendez-Lago M."/>
            <person name="Minx P."/>
            <person name="Mollenhauer M.U."/>
            <person name="Montooth K."/>
            <person name="Mount S.M."/>
            <person name="Mu X."/>
            <person name="Myers E."/>
            <person name="Negre B."/>
            <person name="Newfeld S."/>
            <person name="Nielsen R."/>
            <person name="Noor M.A."/>
            <person name="O'Grady P."/>
            <person name="Pachter L."/>
            <person name="Papaceit M."/>
            <person name="Parisi M.J."/>
            <person name="Parisi M."/>
            <person name="Parts L."/>
            <person name="Pedersen J.S."/>
            <person name="Pesole G."/>
            <person name="Phillippy A.M."/>
            <person name="Ponting C.P."/>
            <person name="Pop M."/>
            <person name="Porcelli D."/>
            <person name="Powell J.R."/>
            <person name="Prohaska S."/>
            <person name="Pruitt K."/>
            <person name="Puig M."/>
            <person name="Quesneville H."/>
            <person name="Ram K.R."/>
            <person name="Rand D."/>
            <person name="Rasmussen M.D."/>
            <person name="Reed L.K."/>
            <person name="Reenan R."/>
            <person name="Reily A."/>
            <person name="Remington K.A."/>
            <person name="Rieger T.T."/>
            <person name="Ritchie M.G."/>
            <person name="Robin C."/>
            <person name="Rogers Y.H."/>
            <person name="Rohde C."/>
            <person name="Rozas J."/>
            <person name="Rubenfield M.J."/>
            <person name="Ruiz A."/>
            <person name="Russo S."/>
            <person name="Salzberg S.L."/>
            <person name="Sanchez-Gracia A."/>
            <person name="Saranga D.J."/>
            <person name="Sato H."/>
            <person name="Schaeffer S.W."/>
            <person name="Schatz M.C."/>
            <person name="Schlenke T."/>
            <person name="Schwartz R."/>
            <person name="Segarra C."/>
            <person name="Singh R.S."/>
            <person name="Sirot L."/>
            <person name="Sirota M."/>
            <person name="Sisneros N.B."/>
            <person name="Smith C.D."/>
            <person name="Smith T.F."/>
            <person name="Spieth J."/>
            <person name="Stage D.E."/>
            <person name="Stark A."/>
            <person name="Stephan W."/>
            <person name="Strausberg R.L."/>
            <person name="Strempel S."/>
            <person name="Sturgill D."/>
            <person name="Sutton G."/>
            <person name="Sutton G.G."/>
            <person name="Tao W."/>
            <person name="Teichmann S."/>
            <person name="Tobari Y.N."/>
            <person name="Tomimura Y."/>
            <person name="Tsolas J.M."/>
            <person name="Valente V.L."/>
            <person name="Venter E."/>
            <person name="Venter J.C."/>
            <person name="Vicario S."/>
            <person name="Vieira F.G."/>
            <person name="Vilella A.J."/>
            <person name="Villasante A."/>
            <person name="Walenz B."/>
            <person name="Wang J."/>
            <person name="Wasserman M."/>
            <person name="Watts T."/>
            <person name="Wilson D."/>
            <person name="Wilson R.K."/>
            <person name="Wing R.A."/>
            <person name="Wolfner M.F."/>
            <person name="Wong A."/>
            <person name="Wong G.K."/>
            <person name="Wu C.I."/>
            <person name="Wu G."/>
            <person name="Yamamoto D."/>
            <person name="Yang H.P."/>
            <person name="Yang S.P."/>
            <person name="Yorke J.A."/>
            <person name="Yoshida K."/>
            <person name="Zdobnov E."/>
            <person name="Zhang P."/>
            <person name="Zhang Y."/>
            <person name="Zimin A.V."/>
            <person name="Baldwin J."/>
            <person name="Abdouelleil A."/>
            <person name="Abdulkadir J."/>
            <person name="Abebe A."/>
            <person name="Abera B."/>
            <person name="Abreu J."/>
            <person name="Acer S.C."/>
            <person name="Aftuck L."/>
            <person name="Alexander A."/>
            <person name="An P."/>
            <person name="Anderson E."/>
            <person name="Anderson S."/>
            <person name="Arachi H."/>
            <person name="Azer M."/>
            <person name="Bachantsang P."/>
            <person name="Barry A."/>
            <person name="Bayul T."/>
            <person name="Berlin A."/>
            <person name="Bessette D."/>
            <person name="Bloom T."/>
            <person name="Blye J."/>
            <person name="Boguslavskiy L."/>
            <person name="Bonnet C."/>
            <person name="Boukhgalter B."/>
            <person name="Bourzgui I."/>
            <person name="Brown A."/>
            <person name="Cahill P."/>
            <person name="Channer S."/>
            <person name="Cheshatsang Y."/>
            <person name="Chuda L."/>
            <person name="Citroen M."/>
            <person name="Collymore A."/>
            <person name="Cooke P."/>
            <person name="Costello M."/>
            <person name="D'Aco K."/>
            <person name="Daza R."/>
            <person name="De Haan G."/>
            <person name="DeGray S."/>
            <person name="DeMaso C."/>
            <person name="Dhargay N."/>
            <person name="Dooley K."/>
            <person name="Dooley E."/>
            <person name="Doricent M."/>
            <person name="Dorje P."/>
            <person name="Dorjee K."/>
            <person name="Dupes A."/>
            <person name="Elong R."/>
            <person name="Falk J."/>
            <person name="Farina A."/>
            <person name="Faro S."/>
            <person name="Ferguson D."/>
            <person name="Fisher S."/>
            <person name="Foley C.D."/>
            <person name="Franke A."/>
            <person name="Friedrich D."/>
            <person name="Gadbois L."/>
            <person name="Gearin G."/>
            <person name="Gearin C.R."/>
            <person name="Giannoukos G."/>
            <person name="Goode T."/>
            <person name="Graham J."/>
            <person name="Grandbois E."/>
            <person name="Grewal S."/>
            <person name="Gyaltsen K."/>
            <person name="Hafez N."/>
            <person name="Hagos B."/>
            <person name="Hall J."/>
            <person name="Henson C."/>
            <person name="Hollinger A."/>
            <person name="Honan T."/>
            <person name="Huard M.D."/>
            <person name="Hughes L."/>
            <person name="Hurhula B."/>
            <person name="Husby M.E."/>
            <person name="Kamat A."/>
            <person name="Kanga B."/>
            <person name="Kashin S."/>
            <person name="Khazanovich D."/>
            <person name="Kisner P."/>
            <person name="Lance K."/>
            <person name="Lara M."/>
            <person name="Lee W."/>
            <person name="Lennon N."/>
            <person name="Letendre F."/>
            <person name="LeVine R."/>
            <person name="Lipovsky A."/>
            <person name="Liu X."/>
            <person name="Liu J."/>
            <person name="Liu S."/>
            <person name="Lokyitsang T."/>
            <person name="Lokyitsang Y."/>
            <person name="Lubonja R."/>
            <person name="Lui A."/>
            <person name="MacDonald P."/>
            <person name="Magnisalis V."/>
            <person name="Maru K."/>
            <person name="Matthews C."/>
            <person name="McCusker W."/>
            <person name="McDonough S."/>
            <person name="Mehta T."/>
            <person name="Meldrim J."/>
            <person name="Meneus L."/>
            <person name="Mihai O."/>
            <person name="Mihalev A."/>
            <person name="Mihova T."/>
            <person name="Mittelman R."/>
            <person name="Mlenga V."/>
            <person name="Montmayeur A."/>
            <person name="Mulrain L."/>
            <person name="Navidi A."/>
            <person name="Naylor J."/>
            <person name="Negash T."/>
            <person name="Nguyen T."/>
            <person name="Nguyen N."/>
            <person name="Nicol R."/>
            <person name="Norbu C."/>
            <person name="Norbu N."/>
            <person name="Novod N."/>
            <person name="O'Neill B."/>
            <person name="Osman S."/>
            <person name="Markiewicz E."/>
            <person name="Oyono O.L."/>
            <person name="Patti C."/>
            <person name="Phunkhang P."/>
            <person name="Pierre F."/>
            <person name="Priest M."/>
            <person name="Raghuraman S."/>
            <person name="Rege F."/>
            <person name="Reyes R."/>
            <person name="Rise C."/>
            <person name="Rogov P."/>
            <person name="Ross K."/>
            <person name="Ryan E."/>
            <person name="Settipalli S."/>
            <person name="Shea T."/>
            <person name="Sherpa N."/>
            <person name="Shi L."/>
            <person name="Shih D."/>
            <person name="Sparrow T."/>
            <person name="Spaulding J."/>
            <person name="Stalker J."/>
            <person name="Stange-Thomann N."/>
            <person name="Stavropoulos S."/>
            <person name="Stone C."/>
            <person name="Strader C."/>
            <person name="Tesfaye S."/>
            <person name="Thomson T."/>
            <person name="Thoulutsang Y."/>
            <person name="Thoulutsang D."/>
            <person name="Topham K."/>
            <person name="Topping I."/>
            <person name="Tsamla T."/>
            <person name="Vassiliev H."/>
            <person name="Vo A."/>
            <person name="Wangchuk T."/>
            <person name="Wangdi T."/>
            <person name="Weiand M."/>
            <person name="Wilkinson J."/>
            <person name="Wilson A."/>
            <person name="Yadav S."/>
            <person name="Young G."/>
            <person name="Yu Q."/>
            <person name="Zembek L."/>
            <person name="Zhong D."/>
            <person name="Zimmer A."/>
            <person name="Zwirko Z."/>
            <person name="Jaffe D.B."/>
            <person name="Alvarez P."/>
            <person name="Brockman W."/>
            <person name="Butler J."/>
            <person name="Chin C."/>
            <person name="Gnerre S."/>
            <person name="Grabherr M."/>
            <person name="Kleber M."/>
            <person name="Mauceli E."/>
            <person name="MacCallum I."/>
        </authorList>
    </citation>
    <scope>NUCLEOTIDE SEQUENCE [LARGE SCALE GENOMIC DNA]</scope>
    <source>
        <strain evidence="3">Rob3c / Tucson 14021-0248.25</strain>
    </source>
</reference>
<feature type="compositionally biased region" description="Low complexity" evidence="1">
    <location>
        <begin position="1"/>
        <end position="20"/>
    </location>
</feature>
<proteinExistence type="predicted"/>
<dbReference type="EMBL" id="CH480831">
    <property type="protein sequence ID" value="EDW46013.1"/>
    <property type="molecule type" value="Genomic_DNA"/>
</dbReference>
<dbReference type="OMA" id="PRYRGAN"/>
<feature type="region of interest" description="Disordered" evidence="1">
    <location>
        <begin position="67"/>
        <end position="94"/>
    </location>
</feature>
<feature type="compositionally biased region" description="Low complexity" evidence="1">
    <location>
        <begin position="432"/>
        <end position="451"/>
    </location>
</feature>
<feature type="compositionally biased region" description="Pro residues" evidence="1">
    <location>
        <begin position="239"/>
        <end position="253"/>
    </location>
</feature>
<feature type="compositionally biased region" description="Polar residues" evidence="1">
    <location>
        <begin position="380"/>
        <end position="393"/>
    </location>
</feature>
<protein>
    <submittedName>
        <fullName evidence="2">GM10366</fullName>
    </submittedName>
</protein>
<feature type="region of interest" description="Disordered" evidence="1">
    <location>
        <begin position="349"/>
        <end position="487"/>
    </location>
</feature>
<dbReference type="PhylomeDB" id="B4IEI6"/>
<feature type="compositionally biased region" description="Gly residues" evidence="1">
    <location>
        <begin position="84"/>
        <end position="94"/>
    </location>
</feature>
<gene>
    <name evidence="2" type="primary">Dsec\GM10366</name>
    <name evidence="2" type="ORF">Dsec_GM10366</name>
</gene>
<dbReference type="HOGENOM" id="CLU_607219_0_0_1"/>
<dbReference type="STRING" id="7238.B4IEI6"/>
<dbReference type="AlphaFoldDB" id="B4IEI6"/>
<evidence type="ECO:0000256" key="1">
    <source>
        <dbReference type="SAM" id="MobiDB-lite"/>
    </source>
</evidence>